<gene>
    <name evidence="1" type="ORF">RPERSI_LOCUS14125</name>
</gene>
<name>A0ACA9QG40_9GLOM</name>
<evidence type="ECO:0000313" key="2">
    <source>
        <dbReference type="Proteomes" id="UP000789920"/>
    </source>
</evidence>
<proteinExistence type="predicted"/>
<dbReference type="EMBL" id="CAJVQC010032166">
    <property type="protein sequence ID" value="CAG8750402.1"/>
    <property type="molecule type" value="Genomic_DNA"/>
</dbReference>
<evidence type="ECO:0000313" key="1">
    <source>
        <dbReference type="EMBL" id="CAG8750402.1"/>
    </source>
</evidence>
<organism evidence="1 2">
    <name type="scientific">Racocetra persica</name>
    <dbReference type="NCBI Taxonomy" id="160502"/>
    <lineage>
        <taxon>Eukaryota</taxon>
        <taxon>Fungi</taxon>
        <taxon>Fungi incertae sedis</taxon>
        <taxon>Mucoromycota</taxon>
        <taxon>Glomeromycotina</taxon>
        <taxon>Glomeromycetes</taxon>
        <taxon>Diversisporales</taxon>
        <taxon>Gigasporaceae</taxon>
        <taxon>Racocetra</taxon>
    </lineage>
</organism>
<sequence>SEQLLFEQDDEEVLYVAAITRSVFTTTTAFVLTTRIKYHMVQYLLANTIVDEELAQKPYNDEHASTNLDSGHKPNTTSLSQSNLMIFSQEKQDDLF</sequence>
<keyword evidence="2" id="KW-1185">Reference proteome</keyword>
<dbReference type="Proteomes" id="UP000789920">
    <property type="component" value="Unassembled WGS sequence"/>
</dbReference>
<accession>A0ACA9QG40</accession>
<feature type="non-terminal residue" evidence="1">
    <location>
        <position position="1"/>
    </location>
</feature>
<comment type="caution">
    <text evidence="1">The sequence shown here is derived from an EMBL/GenBank/DDBJ whole genome shotgun (WGS) entry which is preliminary data.</text>
</comment>
<protein>
    <submittedName>
        <fullName evidence="1">28167_t:CDS:1</fullName>
    </submittedName>
</protein>
<feature type="non-terminal residue" evidence="1">
    <location>
        <position position="96"/>
    </location>
</feature>
<reference evidence="1" key="1">
    <citation type="submission" date="2021-06" db="EMBL/GenBank/DDBJ databases">
        <authorList>
            <person name="Kallberg Y."/>
            <person name="Tangrot J."/>
            <person name="Rosling A."/>
        </authorList>
    </citation>
    <scope>NUCLEOTIDE SEQUENCE</scope>
    <source>
        <strain evidence="1">MA461A</strain>
    </source>
</reference>